<keyword evidence="6 10" id="KW-0460">Magnesium</keyword>
<name>A0A3S7GXJ7_STAHO</name>
<dbReference type="NCBIfam" id="NF011397">
    <property type="entry name" value="PRK14822.1"/>
    <property type="match status" value="1"/>
</dbReference>
<evidence type="ECO:0000256" key="5">
    <source>
        <dbReference type="ARBA" id="ARBA00022801"/>
    </source>
</evidence>
<feature type="binding site" evidence="10">
    <location>
        <begin position="149"/>
        <end position="152"/>
    </location>
    <ligand>
        <name>substrate</name>
    </ligand>
</feature>
<dbReference type="EC" id="3.6.1.66" evidence="10"/>
<dbReference type="GO" id="GO:0046872">
    <property type="term" value="F:metal ion binding"/>
    <property type="evidence" value="ECO:0007669"/>
    <property type="project" value="UniProtKB-KW"/>
</dbReference>
<keyword evidence="5 10" id="KW-0378">Hydrolase</keyword>
<keyword evidence="14" id="KW-1185">Reference proteome</keyword>
<feature type="binding site" evidence="10">
    <location>
        <position position="69"/>
    </location>
    <ligand>
        <name>substrate</name>
    </ligand>
</feature>
<comment type="cofactor">
    <cofactor evidence="10">
        <name>Mg(2+)</name>
        <dbReference type="ChEBI" id="CHEBI:18420"/>
    </cofactor>
    <text evidence="10">Binds 1 Mg(2+) ion per subunit.</text>
</comment>
<evidence type="ECO:0000313" key="12">
    <source>
        <dbReference type="EMBL" id="AVI05513.1"/>
    </source>
</evidence>
<dbReference type="GO" id="GO:0035870">
    <property type="term" value="F:dITP diphosphatase activity"/>
    <property type="evidence" value="ECO:0007669"/>
    <property type="project" value="UniProtKB-UniRule"/>
</dbReference>
<evidence type="ECO:0000256" key="1">
    <source>
        <dbReference type="ARBA" id="ARBA00008023"/>
    </source>
</evidence>
<comment type="subunit">
    <text evidence="2 10">Homodimer.</text>
</comment>
<feature type="binding site" evidence="10">
    <location>
        <position position="172"/>
    </location>
    <ligand>
        <name>substrate</name>
    </ligand>
</feature>
<evidence type="ECO:0000256" key="10">
    <source>
        <dbReference type="HAMAP-Rule" id="MF_01405"/>
    </source>
</evidence>
<dbReference type="EMBL" id="CP014567">
    <property type="protein sequence ID" value="AVI05513.1"/>
    <property type="molecule type" value="Genomic_DNA"/>
</dbReference>
<keyword evidence="3 10" id="KW-0479">Metal-binding</keyword>
<dbReference type="RefSeq" id="WP_017175711.1">
    <property type="nucleotide sequence ID" value="NZ_CABMJU010000034.1"/>
</dbReference>
<dbReference type="InterPro" id="IPR029001">
    <property type="entry name" value="ITPase-like_fam"/>
</dbReference>
<dbReference type="GO" id="GO:0000166">
    <property type="term" value="F:nucleotide binding"/>
    <property type="evidence" value="ECO:0007669"/>
    <property type="project" value="UniProtKB-KW"/>
</dbReference>
<sequence>MADIVIASNNKGKINDFKAIFPNDNVIGISEIIKDFDVEETGTTFEENARLKSEAAAKALNKRVIADDSGLEVYALNGEPGVYSARYAGLEKNDESNIDKVLKKLEGETNRKAQFVCVISMSTPNEPTHMFKGTVSGEITTERKGDHGFGYDPIFYLPEKNKTMAELTTEEKSDVSHRGNAIKALNEFLEREK</sequence>
<dbReference type="Gene3D" id="3.90.950.10">
    <property type="match status" value="1"/>
</dbReference>
<protein>
    <recommendedName>
        <fullName evidence="10">dITP/XTP pyrophosphatase</fullName>
        <ecNumber evidence="10">3.6.1.66</ecNumber>
    </recommendedName>
    <alternativeName>
        <fullName evidence="10">Non-canonical purine NTP pyrophosphatase</fullName>
    </alternativeName>
    <alternativeName>
        <fullName evidence="10">Non-standard purine NTP pyrophosphatase</fullName>
    </alternativeName>
    <alternativeName>
        <fullName evidence="10">Nucleoside-triphosphate diphosphatase</fullName>
    </alternativeName>
    <alternativeName>
        <fullName evidence="10">Nucleoside-triphosphate pyrophosphatase</fullName>
        <shortName evidence="10">NTPase</shortName>
    </alternativeName>
</protein>
<evidence type="ECO:0000256" key="2">
    <source>
        <dbReference type="ARBA" id="ARBA00011738"/>
    </source>
</evidence>
<proteinExistence type="inferred from homology"/>
<dbReference type="CDD" id="cd00515">
    <property type="entry name" value="HAM1"/>
    <property type="match status" value="1"/>
</dbReference>
<dbReference type="PANTHER" id="PTHR11067:SF9">
    <property type="entry name" value="INOSINE TRIPHOSPHATE PYROPHOSPHATASE"/>
    <property type="match status" value="1"/>
</dbReference>
<dbReference type="NCBIfam" id="TIGR00042">
    <property type="entry name" value="RdgB/HAM1 family non-canonical purine NTP pyrophosphatase"/>
    <property type="match status" value="1"/>
</dbReference>
<evidence type="ECO:0000313" key="13">
    <source>
        <dbReference type="EMBL" id="MCM5671916.1"/>
    </source>
</evidence>
<dbReference type="Pfam" id="PF01725">
    <property type="entry name" value="Ham1p_like"/>
    <property type="match status" value="1"/>
</dbReference>
<reference evidence="13 14" key="2">
    <citation type="submission" date="2022-06" db="EMBL/GenBank/DDBJ databases">
        <title>Staphylococcus hominis ShoR14 genome sequence.</title>
        <authorList>
            <person name="Yeo C.C."/>
            <person name="Chew C.H."/>
            <person name="Che Hamzah A.M."/>
            <person name="Al-Trad E.I."/>
        </authorList>
    </citation>
    <scope>NUCLEOTIDE SEQUENCE [LARGE SCALE GENOMIC DNA]</scope>
    <source>
        <strain evidence="13 14">ShoR14</strain>
    </source>
</reference>
<reference evidence="12" key="1">
    <citation type="submission" date="2016-02" db="EMBL/GenBank/DDBJ databases">
        <title>Genomic sequence of a clinical Staphylococcus hominis isolate.</title>
        <authorList>
            <person name="McClure J.M."/>
            <person name="Zhang K."/>
        </authorList>
    </citation>
    <scope>NUCLEOTIDE SEQUENCE</scope>
    <source>
        <strain evidence="12">C34847</strain>
    </source>
</reference>
<dbReference type="GO" id="GO:0036220">
    <property type="term" value="F:ITP diphosphatase activity"/>
    <property type="evidence" value="ECO:0007669"/>
    <property type="project" value="UniProtKB-UniRule"/>
</dbReference>
<dbReference type="AlphaFoldDB" id="A0A3S7GXJ7"/>
<dbReference type="GO" id="GO:0036222">
    <property type="term" value="F:XTP diphosphatase activity"/>
    <property type="evidence" value="ECO:0007669"/>
    <property type="project" value="UniProtKB-UniRule"/>
</dbReference>
<accession>A0A3S7GXJ7</accession>
<dbReference type="GO" id="GO:0017111">
    <property type="term" value="F:ribonucleoside triphosphate phosphatase activity"/>
    <property type="evidence" value="ECO:0007669"/>
    <property type="project" value="InterPro"/>
</dbReference>
<evidence type="ECO:0000256" key="6">
    <source>
        <dbReference type="ARBA" id="ARBA00022842"/>
    </source>
</evidence>
<keyword evidence="4 10" id="KW-0547">Nucleotide-binding</keyword>
<evidence type="ECO:0000256" key="8">
    <source>
        <dbReference type="ARBA" id="ARBA00051875"/>
    </source>
</evidence>
<comment type="function">
    <text evidence="10">Pyrophosphatase that catalyzes the hydrolysis of nucleoside triphosphates to their monophosphate derivatives, with a high preference for the non-canonical purine nucleotides XTP (xanthosine triphosphate), dITP (deoxyinosine triphosphate) and ITP. Seems to function as a house-cleaning enzyme that removes non-canonical purine nucleotides from the nucleotide pool, thus preventing their incorporation into DNA/RNA and avoiding chromosomal lesions.</text>
</comment>
<dbReference type="InterPro" id="IPR002637">
    <property type="entry name" value="RdgB/HAM1"/>
</dbReference>
<organism evidence="12">
    <name type="scientific">Staphylococcus hominis</name>
    <dbReference type="NCBI Taxonomy" id="1290"/>
    <lineage>
        <taxon>Bacteria</taxon>
        <taxon>Bacillati</taxon>
        <taxon>Bacillota</taxon>
        <taxon>Bacilli</taxon>
        <taxon>Bacillales</taxon>
        <taxon>Staphylococcaceae</taxon>
        <taxon>Staphylococcus</taxon>
    </lineage>
</organism>
<feature type="binding site" evidence="10">
    <location>
        <position position="68"/>
    </location>
    <ligand>
        <name>Mg(2+)</name>
        <dbReference type="ChEBI" id="CHEBI:18420"/>
    </ligand>
</feature>
<dbReference type="HAMAP" id="MF_01405">
    <property type="entry name" value="Non_canon_purine_NTPase"/>
    <property type="match status" value="1"/>
</dbReference>
<evidence type="ECO:0000256" key="7">
    <source>
        <dbReference type="ARBA" id="ARBA00023080"/>
    </source>
</evidence>
<comment type="catalytic activity">
    <reaction evidence="9 10">
        <text>XTP + H2O = XMP + diphosphate + H(+)</text>
        <dbReference type="Rhea" id="RHEA:28610"/>
        <dbReference type="ChEBI" id="CHEBI:15377"/>
        <dbReference type="ChEBI" id="CHEBI:15378"/>
        <dbReference type="ChEBI" id="CHEBI:33019"/>
        <dbReference type="ChEBI" id="CHEBI:57464"/>
        <dbReference type="ChEBI" id="CHEBI:61314"/>
        <dbReference type="EC" id="3.6.1.66"/>
    </reaction>
</comment>
<keyword evidence="7 10" id="KW-0546">Nucleotide metabolism</keyword>
<dbReference type="FunFam" id="3.90.950.10:FF:000001">
    <property type="entry name" value="dITP/XTP pyrophosphatase"/>
    <property type="match status" value="1"/>
</dbReference>
<dbReference type="SUPFAM" id="SSF52972">
    <property type="entry name" value="ITPase-like"/>
    <property type="match status" value="1"/>
</dbReference>
<dbReference type="GO" id="GO:0009146">
    <property type="term" value="P:purine nucleoside triphosphate catabolic process"/>
    <property type="evidence" value="ECO:0007669"/>
    <property type="project" value="UniProtKB-UniRule"/>
</dbReference>
<comment type="catalytic activity">
    <reaction evidence="8 10">
        <text>dITP + H2O = dIMP + diphosphate + H(+)</text>
        <dbReference type="Rhea" id="RHEA:28342"/>
        <dbReference type="ChEBI" id="CHEBI:15377"/>
        <dbReference type="ChEBI" id="CHEBI:15378"/>
        <dbReference type="ChEBI" id="CHEBI:33019"/>
        <dbReference type="ChEBI" id="CHEBI:61194"/>
        <dbReference type="ChEBI" id="CHEBI:61382"/>
        <dbReference type="EC" id="3.6.1.66"/>
    </reaction>
</comment>
<comment type="similarity">
    <text evidence="1 10 11">Belongs to the HAM1 NTPase family.</text>
</comment>
<dbReference type="Proteomes" id="UP000665944">
    <property type="component" value="Unassembled WGS sequence"/>
</dbReference>
<feature type="binding site" evidence="10">
    <location>
        <begin position="8"/>
        <end position="13"/>
    </location>
    <ligand>
        <name>substrate</name>
    </ligand>
</feature>
<dbReference type="InterPro" id="IPR020922">
    <property type="entry name" value="dITP/XTP_pyrophosphatase"/>
</dbReference>
<gene>
    <name evidence="12" type="ORF">AZE34_01625</name>
    <name evidence="13" type="ORF">J7T32_003920</name>
</gene>
<evidence type="ECO:0000256" key="3">
    <source>
        <dbReference type="ARBA" id="ARBA00022723"/>
    </source>
</evidence>
<dbReference type="PANTHER" id="PTHR11067">
    <property type="entry name" value="INOSINE TRIPHOSPHATE PYROPHOSPHATASE/HAM1 PROTEIN"/>
    <property type="match status" value="1"/>
</dbReference>
<dbReference type="EMBL" id="JAGHKT020000003">
    <property type="protein sequence ID" value="MCM5671916.1"/>
    <property type="molecule type" value="Genomic_DNA"/>
</dbReference>
<evidence type="ECO:0000313" key="14">
    <source>
        <dbReference type="Proteomes" id="UP000665944"/>
    </source>
</evidence>
<feature type="binding site" evidence="10">
    <location>
        <position position="39"/>
    </location>
    <ligand>
        <name>Mg(2+)</name>
        <dbReference type="ChEBI" id="CHEBI:18420"/>
    </ligand>
</feature>
<evidence type="ECO:0000256" key="11">
    <source>
        <dbReference type="RuleBase" id="RU003781"/>
    </source>
</evidence>
<evidence type="ECO:0000256" key="9">
    <source>
        <dbReference type="ARBA" id="ARBA00052017"/>
    </source>
</evidence>
<dbReference type="GO" id="GO:0009117">
    <property type="term" value="P:nucleotide metabolic process"/>
    <property type="evidence" value="ECO:0007669"/>
    <property type="project" value="UniProtKB-KW"/>
</dbReference>
<comment type="catalytic activity">
    <reaction evidence="10">
        <text>ITP + H2O = IMP + diphosphate + H(+)</text>
        <dbReference type="Rhea" id="RHEA:29399"/>
        <dbReference type="ChEBI" id="CHEBI:15377"/>
        <dbReference type="ChEBI" id="CHEBI:15378"/>
        <dbReference type="ChEBI" id="CHEBI:33019"/>
        <dbReference type="ChEBI" id="CHEBI:58053"/>
        <dbReference type="ChEBI" id="CHEBI:61402"/>
        <dbReference type="EC" id="3.6.1.66"/>
    </reaction>
</comment>
<dbReference type="GO" id="GO:0005829">
    <property type="term" value="C:cytosol"/>
    <property type="evidence" value="ECO:0007669"/>
    <property type="project" value="TreeGrafter"/>
</dbReference>
<feature type="active site" description="Proton acceptor" evidence="10">
    <location>
        <position position="68"/>
    </location>
</feature>
<feature type="binding site" evidence="10">
    <location>
        <begin position="177"/>
        <end position="178"/>
    </location>
    <ligand>
        <name>substrate</name>
    </ligand>
</feature>
<evidence type="ECO:0000256" key="4">
    <source>
        <dbReference type="ARBA" id="ARBA00022741"/>
    </source>
</evidence>